<protein>
    <submittedName>
        <fullName evidence="2">Alpha/beta hydrolase family protein</fullName>
    </submittedName>
</protein>
<proteinExistence type="predicted"/>
<dbReference type="SUPFAM" id="SSF53474">
    <property type="entry name" value="alpha/beta-Hydrolases"/>
    <property type="match status" value="1"/>
</dbReference>
<dbReference type="InterPro" id="IPR022742">
    <property type="entry name" value="Hydrolase_4"/>
</dbReference>
<dbReference type="PANTHER" id="PTHR12277">
    <property type="entry name" value="ALPHA/BETA HYDROLASE DOMAIN-CONTAINING PROTEIN"/>
    <property type="match status" value="1"/>
</dbReference>
<feature type="domain" description="Serine aminopeptidase S33" evidence="1">
    <location>
        <begin position="58"/>
        <end position="163"/>
    </location>
</feature>
<name>A0A146KIM0_9EUKA</name>
<reference evidence="2" key="1">
    <citation type="submission" date="2015-07" db="EMBL/GenBank/DDBJ databases">
        <title>Adaptation to a free-living lifestyle via gene acquisitions in the diplomonad Trepomonas sp. PC1.</title>
        <authorList>
            <person name="Xu F."/>
            <person name="Jerlstrom-Hultqvist J."/>
            <person name="Kolisko M."/>
            <person name="Simpson A.G.B."/>
            <person name="Roger A.J."/>
            <person name="Svard S.G."/>
            <person name="Andersson J.O."/>
        </authorList>
    </citation>
    <scope>NUCLEOTIDE SEQUENCE</scope>
    <source>
        <strain evidence="2">PC1</strain>
    </source>
</reference>
<keyword evidence="2" id="KW-0378">Hydrolase</keyword>
<accession>A0A146KIM0</accession>
<organism evidence="2">
    <name type="scientific">Trepomonas sp. PC1</name>
    <dbReference type="NCBI Taxonomy" id="1076344"/>
    <lineage>
        <taxon>Eukaryota</taxon>
        <taxon>Metamonada</taxon>
        <taxon>Diplomonadida</taxon>
        <taxon>Hexamitidae</taxon>
        <taxon>Hexamitinae</taxon>
        <taxon>Trepomonas</taxon>
    </lineage>
</organism>
<evidence type="ECO:0000259" key="1">
    <source>
        <dbReference type="Pfam" id="PF12146"/>
    </source>
</evidence>
<evidence type="ECO:0000313" key="2">
    <source>
        <dbReference type="EMBL" id="JAP96502.1"/>
    </source>
</evidence>
<dbReference type="InterPro" id="IPR029058">
    <property type="entry name" value="AB_hydrolase_fold"/>
</dbReference>
<dbReference type="Gene3D" id="3.40.50.1820">
    <property type="entry name" value="alpha/beta hydrolase"/>
    <property type="match status" value="1"/>
</dbReference>
<dbReference type="GO" id="GO:0016787">
    <property type="term" value="F:hydrolase activity"/>
    <property type="evidence" value="ECO:0007669"/>
    <property type="project" value="UniProtKB-KW"/>
</dbReference>
<dbReference type="AlphaFoldDB" id="A0A146KIM0"/>
<dbReference type="EMBL" id="GDID01000104">
    <property type="protein sequence ID" value="JAP96502.1"/>
    <property type="molecule type" value="Transcribed_RNA"/>
</dbReference>
<dbReference type="Pfam" id="PF12146">
    <property type="entry name" value="Hydrolase_4"/>
    <property type="match status" value="1"/>
</dbReference>
<dbReference type="PANTHER" id="PTHR12277:SF81">
    <property type="entry name" value="PROTEIN ABHD13"/>
    <property type="match status" value="1"/>
</dbReference>
<gene>
    <name evidence="2" type="ORF">TPC1_10140</name>
</gene>
<sequence>MGSVINKFAFPVEAIDKSRTDLKNYVTLEFDQTNQSMISKIPPIKVSVLDVLPQHQASDEVIIYVHGNCETVFTVSQMLSTKAKQFGRKIVCFDWAGYGDCQGEPSEQALLKASQRVIEYVQSDLNTPLNKIIVWGRSIGSVGATFLASKYQIKKLILQSPLASAFDVAFEKHFLIGNALLNKKRIKLYRGQILIIHGDNDEVVHFRNSIKLLEALGVGAIMQNMEVQNRVKSGQIDRVRFVQLVGAGHNNIEAQYENELVQAIRETLRDERVL</sequence>